<dbReference type="Proteomes" id="UP000030643">
    <property type="component" value="Unassembled WGS sequence"/>
</dbReference>
<evidence type="ECO:0000256" key="1">
    <source>
        <dbReference type="SAM" id="MobiDB-lite"/>
    </source>
</evidence>
<accession>A0A069CWC7</accession>
<evidence type="ECO:0000313" key="3">
    <source>
        <dbReference type="Proteomes" id="UP000030643"/>
    </source>
</evidence>
<dbReference type="eggNOG" id="ENOG5033DT4">
    <property type="taxonomic scope" value="Bacteria"/>
</dbReference>
<organism evidence="2 3">
    <name type="scientific">Weissella oryzae (strain DSM 25784 / JCM 18191 / LMG 30913 / SG25)</name>
    <dbReference type="NCBI Taxonomy" id="1329250"/>
    <lineage>
        <taxon>Bacteria</taxon>
        <taxon>Bacillati</taxon>
        <taxon>Bacillota</taxon>
        <taxon>Bacilli</taxon>
        <taxon>Lactobacillales</taxon>
        <taxon>Lactobacillaceae</taxon>
        <taxon>Weissella</taxon>
    </lineage>
</organism>
<dbReference type="STRING" id="1329250.WOSG25_400020"/>
<keyword evidence="3" id="KW-1185">Reference proteome</keyword>
<sequence length="356" mass="38753">HTNKVADTAMAFSFRLVSDGENQSLTDKTVTVNIANSSGYLFTITPMVKNDVVNMKFTDKLLEQLTADNTYQFEVYVTDANNEVAIYPSEGAMSFTVVKNLKEVNGKLVPQITIDSVIEQVTKYVDTKMNEIAKGKDGDSAYQVALNDGFTGTEEEWLKSLQGEQGEPGPPGKQGDKGDPGEPGKQGDKGDPGKPGITVPLNEYGILIRKSGPMACFIDREADPWRIVFDNGSYMTLDDYPAHPGEKANTVYGWGFAGGWSNSLDDYPITGNLLKMAWGMISIETWKKAAPGKLGYWGRATITNPVNSLDNYDWSKATLGISGGPYDAKQISVIKIAYQLGIWSGKDVEGLGAIKK</sequence>
<protein>
    <submittedName>
        <fullName evidence="2">Uncharacterized protein</fullName>
    </submittedName>
</protein>
<name>A0A069CWC7_WEIOS</name>
<dbReference type="EMBL" id="DF820523">
    <property type="protein sequence ID" value="GAK32110.1"/>
    <property type="molecule type" value="Genomic_DNA"/>
</dbReference>
<proteinExistence type="predicted"/>
<feature type="compositionally biased region" description="Basic and acidic residues" evidence="1">
    <location>
        <begin position="174"/>
        <end position="192"/>
    </location>
</feature>
<feature type="region of interest" description="Disordered" evidence="1">
    <location>
        <begin position="162"/>
        <end position="197"/>
    </location>
</feature>
<evidence type="ECO:0000313" key="2">
    <source>
        <dbReference type="EMBL" id="GAK32110.1"/>
    </source>
</evidence>
<gene>
    <name evidence="2" type="ORF">WOSG25_400020</name>
</gene>
<dbReference type="InterPro" id="IPR008160">
    <property type="entry name" value="Collagen"/>
</dbReference>
<dbReference type="Pfam" id="PF01391">
    <property type="entry name" value="Collagen"/>
    <property type="match status" value="1"/>
</dbReference>
<reference evidence="3" key="1">
    <citation type="journal article" date="2014" name="Genome Announc.">
        <title>Draft genome sequence of Weissella oryzae SG25T, isolated from fermented rice grains.</title>
        <authorList>
            <person name="Tanizawa Y."/>
            <person name="Fujisawa T."/>
            <person name="Mochizuki T."/>
            <person name="Kaminuma E."/>
            <person name="Suzuki Y."/>
            <person name="Nakamura Y."/>
            <person name="Tohno M."/>
        </authorList>
    </citation>
    <scope>NUCLEOTIDE SEQUENCE [LARGE SCALE GENOMIC DNA]</scope>
    <source>
        <strain evidence="3">DSM 25784 / JCM 18191 / LMG 30913 / SG25</strain>
    </source>
</reference>
<feature type="non-terminal residue" evidence="2">
    <location>
        <position position="1"/>
    </location>
</feature>
<dbReference type="AlphaFoldDB" id="A0A069CWC7"/>